<sequence length="215" mass="24510">MVLEIPGEDHSHWKNILALAEPTSAILEVCKRKFISPYVNLLGAAGLRPRNTDSRDCLTFLGHVQSCIILILLIASYTLQYLCGFRRDRGFSAFAESTSSWSHVRKFQHLTEITFIYAIPSCLHLFGYLAALTVFRIVANEQLQSLIERVFIVNNHFPRRLVAQCWMYKLFALIWLLGTMSFVILITDKQTATSEWFTKLSGTSQLTLTVILFST</sequence>
<dbReference type="Proteomes" id="UP000092462">
    <property type="component" value="Unassembled WGS sequence"/>
</dbReference>
<dbReference type="VEuPathDB" id="VectorBase:PPAI007895"/>
<organism evidence="1 2">
    <name type="scientific">Phlebotomus papatasi</name>
    <name type="common">Sandfly</name>
    <dbReference type="NCBI Taxonomy" id="29031"/>
    <lineage>
        <taxon>Eukaryota</taxon>
        <taxon>Metazoa</taxon>
        <taxon>Ecdysozoa</taxon>
        <taxon>Arthropoda</taxon>
        <taxon>Hexapoda</taxon>
        <taxon>Insecta</taxon>
        <taxon>Pterygota</taxon>
        <taxon>Neoptera</taxon>
        <taxon>Endopterygota</taxon>
        <taxon>Diptera</taxon>
        <taxon>Nematocera</taxon>
        <taxon>Psychodoidea</taxon>
        <taxon>Psychodidae</taxon>
        <taxon>Phlebotomus</taxon>
        <taxon>Phlebotomus</taxon>
    </lineage>
</organism>
<evidence type="ECO:0000313" key="2">
    <source>
        <dbReference type="Proteomes" id="UP000092462"/>
    </source>
</evidence>
<dbReference type="VEuPathDB" id="VectorBase:PPAPM1_012346"/>
<dbReference type="AlphaFoldDB" id="A0A1B0DIB1"/>
<proteinExistence type="predicted"/>
<dbReference type="PANTHER" id="PTHR38337:SF1">
    <property type="entry name" value="GUSTATORY RECEPTOR"/>
    <property type="match status" value="1"/>
</dbReference>
<dbReference type="PANTHER" id="PTHR38337">
    <property type="entry name" value="AGAP010540-PA"/>
    <property type="match status" value="1"/>
</dbReference>
<accession>A0A1B0DIB1</accession>
<reference evidence="1" key="1">
    <citation type="submission" date="2022-08" db="UniProtKB">
        <authorList>
            <consortium name="EnsemblMetazoa"/>
        </authorList>
    </citation>
    <scope>IDENTIFICATION</scope>
    <source>
        <strain evidence="1">Israel</strain>
    </source>
</reference>
<evidence type="ECO:0000313" key="1">
    <source>
        <dbReference type="EnsemblMetazoa" id="PPAI007895-PA"/>
    </source>
</evidence>
<dbReference type="EnsemblMetazoa" id="PPAI007895-RA">
    <property type="protein sequence ID" value="PPAI007895-PA"/>
    <property type="gene ID" value="PPAI007895"/>
</dbReference>
<name>A0A1B0DIB1_PHLPP</name>
<protein>
    <submittedName>
        <fullName evidence="1">Uncharacterized protein</fullName>
    </submittedName>
</protein>
<keyword evidence="2" id="KW-1185">Reference proteome</keyword>
<dbReference type="EMBL" id="AJVK01062271">
    <property type="status" value="NOT_ANNOTATED_CDS"/>
    <property type="molecule type" value="Genomic_DNA"/>
</dbReference>